<dbReference type="GO" id="GO:0005525">
    <property type="term" value="F:GTP binding"/>
    <property type="evidence" value="ECO:0007669"/>
    <property type="project" value="UniProtKB-KW"/>
</dbReference>
<protein>
    <recommendedName>
        <fullName evidence="2">3'-phosphate/5'-hydroxy nucleic acid ligase</fullName>
        <ecNumber evidence="2">6.5.1.8</ecNumber>
    </recommendedName>
</protein>
<keyword evidence="5" id="KW-0547">Nucleotide-binding</keyword>
<evidence type="ECO:0000256" key="7">
    <source>
        <dbReference type="ARBA" id="ARBA00023211"/>
    </source>
</evidence>
<dbReference type="AlphaFoldDB" id="A0A3B0Y811"/>
<dbReference type="Gene3D" id="3.90.1860.10">
    <property type="entry name" value="tRNA-splicing ligase RtcB"/>
    <property type="match status" value="1"/>
</dbReference>
<dbReference type="EC" id="6.5.1.8" evidence="2"/>
<dbReference type="GO" id="GO:0030145">
    <property type="term" value="F:manganese ion binding"/>
    <property type="evidence" value="ECO:0007669"/>
    <property type="project" value="TreeGrafter"/>
</dbReference>
<dbReference type="GO" id="GO:0042245">
    <property type="term" value="P:RNA repair"/>
    <property type="evidence" value="ECO:0007669"/>
    <property type="project" value="TreeGrafter"/>
</dbReference>
<accession>A0A3B0Y811</accession>
<proteinExistence type="predicted"/>
<comment type="catalytic activity">
    <reaction evidence="8">
        <text>a 3'-end 3'-phospho-ribonucleotide-RNA + a 5'-end dephospho-ribonucleoside-RNA + GTP = a ribonucleotidyl-ribonucleotide-RNA + GMP + diphosphate</text>
        <dbReference type="Rhea" id="RHEA:68076"/>
        <dbReference type="Rhea" id="RHEA-COMP:10463"/>
        <dbReference type="Rhea" id="RHEA-COMP:13936"/>
        <dbReference type="Rhea" id="RHEA-COMP:17355"/>
        <dbReference type="ChEBI" id="CHEBI:33019"/>
        <dbReference type="ChEBI" id="CHEBI:37565"/>
        <dbReference type="ChEBI" id="CHEBI:58115"/>
        <dbReference type="ChEBI" id="CHEBI:83062"/>
        <dbReference type="ChEBI" id="CHEBI:138284"/>
        <dbReference type="ChEBI" id="CHEBI:173118"/>
        <dbReference type="EC" id="6.5.1.8"/>
    </reaction>
</comment>
<keyword evidence="4" id="KW-0479">Metal-binding</keyword>
<evidence type="ECO:0000256" key="8">
    <source>
        <dbReference type="ARBA" id="ARBA00047746"/>
    </source>
</evidence>
<name>A0A3B0Y811_9ZZZZ</name>
<evidence type="ECO:0000256" key="6">
    <source>
        <dbReference type="ARBA" id="ARBA00023134"/>
    </source>
</evidence>
<evidence type="ECO:0000313" key="9">
    <source>
        <dbReference type="EMBL" id="VAW70309.1"/>
    </source>
</evidence>
<evidence type="ECO:0000256" key="1">
    <source>
        <dbReference type="ARBA" id="ARBA00001936"/>
    </source>
</evidence>
<dbReference type="InterPro" id="IPR052915">
    <property type="entry name" value="RtcB-like"/>
</dbReference>
<keyword evidence="7" id="KW-0464">Manganese</keyword>
<reference evidence="9" key="1">
    <citation type="submission" date="2018-06" db="EMBL/GenBank/DDBJ databases">
        <authorList>
            <person name="Zhirakovskaya E."/>
        </authorList>
    </citation>
    <scope>NUCLEOTIDE SEQUENCE</scope>
</reference>
<dbReference type="PROSITE" id="PS01288">
    <property type="entry name" value="UPF0027"/>
    <property type="match status" value="1"/>
</dbReference>
<dbReference type="InterPro" id="IPR036025">
    <property type="entry name" value="RtcB-like_sf"/>
</dbReference>
<dbReference type="InterPro" id="IPR001233">
    <property type="entry name" value="RtcB"/>
</dbReference>
<dbReference type="EMBL" id="UOFJ01000513">
    <property type="protein sequence ID" value="VAW70309.1"/>
    <property type="molecule type" value="Genomic_DNA"/>
</dbReference>
<sequence>MATQNYDVFQEKNGSPVKSWTQGVPFEEQAKQQLRNIASLPFIHKWIAVMPDVHLGKGATIGSVVPTVGAVIPAAVGVDIGCGMMAVKTSLNASQLPENLQAMRSAIEAAVPHGRSKRARGARDKGAWGTLPGDVELAWGSLAAGFDMLTQKHKLLKNTNNAHHLGTLGGGNHFIEVCLDELQNVWIMLHSGSRGVGNRIGTHFIEVAKKEMERWMINLPDRDLAYLPEGSDHFADYVEAVEWAQTYARTNREVMMANVIKALRGVLGFDFEARQEAVNCHHNYISREHHYGKDVIVTRKGAVRAREGEMGIIPGSMGAKSFIVRGLGNEESFCSCSHGAGRVMSRTQAKREVSLEEHVKATQGVECRKDKDVIDETPKAYKSIEKVMQAQKDLVEVVYTLKQIVCVKG</sequence>
<evidence type="ECO:0000256" key="5">
    <source>
        <dbReference type="ARBA" id="ARBA00022741"/>
    </source>
</evidence>
<comment type="cofactor">
    <cofactor evidence="1">
        <name>Mn(2+)</name>
        <dbReference type="ChEBI" id="CHEBI:29035"/>
    </cofactor>
</comment>
<evidence type="ECO:0000256" key="3">
    <source>
        <dbReference type="ARBA" id="ARBA00022598"/>
    </source>
</evidence>
<keyword evidence="3 9" id="KW-0436">Ligase</keyword>
<keyword evidence="6" id="KW-0342">GTP-binding</keyword>
<gene>
    <name evidence="9" type="ORF">MNBD_GAMMA10-625</name>
</gene>
<evidence type="ECO:0000256" key="2">
    <source>
        <dbReference type="ARBA" id="ARBA00012726"/>
    </source>
</evidence>
<dbReference type="GO" id="GO:0003909">
    <property type="term" value="F:DNA ligase activity"/>
    <property type="evidence" value="ECO:0007669"/>
    <property type="project" value="TreeGrafter"/>
</dbReference>
<dbReference type="Pfam" id="PF01139">
    <property type="entry name" value="RtcB"/>
    <property type="match status" value="1"/>
</dbReference>
<evidence type="ECO:0000256" key="4">
    <source>
        <dbReference type="ARBA" id="ARBA00022723"/>
    </source>
</evidence>
<dbReference type="PANTHER" id="PTHR43749:SF2">
    <property type="entry name" value="RNA-SPLICING LIGASE RTCB"/>
    <property type="match status" value="1"/>
</dbReference>
<dbReference type="GO" id="GO:0006396">
    <property type="term" value="P:RNA processing"/>
    <property type="evidence" value="ECO:0007669"/>
    <property type="project" value="InterPro"/>
</dbReference>
<dbReference type="SUPFAM" id="SSF103365">
    <property type="entry name" value="Hypothetical protein PH1602"/>
    <property type="match status" value="1"/>
</dbReference>
<dbReference type="GO" id="GO:0006281">
    <property type="term" value="P:DNA repair"/>
    <property type="evidence" value="ECO:0007669"/>
    <property type="project" value="TreeGrafter"/>
</dbReference>
<dbReference type="GO" id="GO:0170057">
    <property type="term" value="F:RNA ligase (GTP) activity"/>
    <property type="evidence" value="ECO:0007669"/>
    <property type="project" value="UniProtKB-EC"/>
</dbReference>
<dbReference type="PANTHER" id="PTHR43749">
    <property type="entry name" value="RNA-SPLICING LIGASE RTCB"/>
    <property type="match status" value="1"/>
</dbReference>
<organism evidence="9">
    <name type="scientific">hydrothermal vent metagenome</name>
    <dbReference type="NCBI Taxonomy" id="652676"/>
    <lineage>
        <taxon>unclassified sequences</taxon>
        <taxon>metagenomes</taxon>
        <taxon>ecological metagenomes</taxon>
    </lineage>
</organism>